<organism evidence="1">
    <name type="scientific">marine sediment metagenome</name>
    <dbReference type="NCBI Taxonomy" id="412755"/>
    <lineage>
        <taxon>unclassified sequences</taxon>
        <taxon>metagenomes</taxon>
        <taxon>ecological metagenomes</taxon>
    </lineage>
</organism>
<evidence type="ECO:0000313" key="1">
    <source>
        <dbReference type="EMBL" id="KKN80604.1"/>
    </source>
</evidence>
<reference evidence="1" key="1">
    <citation type="journal article" date="2015" name="Nature">
        <title>Complex archaea that bridge the gap between prokaryotes and eukaryotes.</title>
        <authorList>
            <person name="Spang A."/>
            <person name="Saw J.H."/>
            <person name="Jorgensen S.L."/>
            <person name="Zaremba-Niedzwiedzka K."/>
            <person name="Martijn J."/>
            <person name="Lind A.E."/>
            <person name="van Eijk R."/>
            <person name="Schleper C."/>
            <person name="Guy L."/>
            <person name="Ettema T.J."/>
        </authorList>
    </citation>
    <scope>NUCLEOTIDE SEQUENCE</scope>
</reference>
<comment type="caution">
    <text evidence="1">The sequence shown here is derived from an EMBL/GenBank/DDBJ whole genome shotgun (WGS) entry which is preliminary data.</text>
</comment>
<dbReference type="EMBL" id="LAZR01000228">
    <property type="protein sequence ID" value="KKN80604.1"/>
    <property type="molecule type" value="Genomic_DNA"/>
</dbReference>
<dbReference type="AlphaFoldDB" id="A0A0F9TMV9"/>
<proteinExistence type="predicted"/>
<name>A0A0F9TMV9_9ZZZZ</name>
<protein>
    <submittedName>
        <fullName evidence="1">Uncharacterized protein</fullName>
    </submittedName>
</protein>
<gene>
    <name evidence="1" type="ORF">LCGC14_0328230</name>
</gene>
<sequence length="317" mass="35666">MSDINGYPDNNSNEDTLSRYGVTLKDFFESKGWDVTSTGGGFWGVHLELDDIGLEVFAINDADETLLPDPSGPLFASLSKSDGLRLNRTGHFKSLEDLQLAVKDWSADFQDGLLIEVETRLQANPKQSAHPNFTSIIPLLENPLDRELINGIKDTIDEILDGDEITNYQSYEAFYEWIQDQLYYDRLDVGDDASDRSESLLPHAYAELFLQSMMTEEAFNKSLFDINVLNPFDSEKLIHLPIFMKHLQDVFRDSALADMSAGRAPDNIAAFDKVNKIINLSDNEEDRELLMFLANDLWVGDSVPTPSILRVNTGPSM</sequence>
<accession>A0A0F9TMV9</accession>